<proteinExistence type="predicted"/>
<dbReference type="KEGG" id="slx:SLAV_36760"/>
<dbReference type="EMBL" id="CP024985">
    <property type="protein sequence ID" value="ATZ29117.1"/>
    <property type="molecule type" value="Genomic_DNA"/>
</dbReference>
<sequence length="63" mass="6481">MTMRPVFRKGAKTVVAGPAAVAVLTGGTATAQAADSPGTVSAEEQYQWDLADGKFDPAHLAHL</sequence>
<dbReference type="Proteomes" id="UP000231791">
    <property type="component" value="Chromosome"/>
</dbReference>
<accession>A0A2K8PQU2</accession>
<evidence type="ECO:0000313" key="2">
    <source>
        <dbReference type="Proteomes" id="UP000231791"/>
    </source>
</evidence>
<gene>
    <name evidence="1" type="ORF">SLAV_36760</name>
</gene>
<evidence type="ECO:0000313" key="1">
    <source>
        <dbReference type="EMBL" id="ATZ29117.1"/>
    </source>
</evidence>
<name>A0A2K8PQU2_STRLA</name>
<protein>
    <submittedName>
        <fullName evidence="1">Uncharacterized protein</fullName>
    </submittedName>
</protein>
<keyword evidence="2" id="KW-1185">Reference proteome</keyword>
<reference evidence="1 2" key="1">
    <citation type="submission" date="2017-11" db="EMBL/GenBank/DDBJ databases">
        <title>Complete genome sequence of Streptomyces lavendulae subsp. lavendulae CCM 3239 (formerly 'Streptomyces aureofaciens CCM 3239'), the producer of the angucycline-type antibiotic auricin.</title>
        <authorList>
            <person name="Busche T."/>
            <person name="Novakova R."/>
            <person name="Al'Dilaimi A."/>
            <person name="Homerova D."/>
            <person name="Feckova L."/>
            <person name="Rezuchova B."/>
            <person name="Mingyar E."/>
            <person name="Csolleiova D."/>
            <person name="Bekeova C."/>
            <person name="Winkler A."/>
            <person name="Sevcikova B."/>
            <person name="Kalinowski J."/>
            <person name="Kormanec J."/>
            <person name="Ruckert C."/>
        </authorList>
    </citation>
    <scope>NUCLEOTIDE SEQUENCE [LARGE SCALE GENOMIC DNA]</scope>
    <source>
        <strain evidence="1 2">CCM 3239</strain>
    </source>
</reference>
<dbReference type="AlphaFoldDB" id="A0A2K8PQU2"/>
<organism evidence="1 2">
    <name type="scientific">Streptomyces lavendulae subsp. lavendulae</name>
    <dbReference type="NCBI Taxonomy" id="58340"/>
    <lineage>
        <taxon>Bacteria</taxon>
        <taxon>Bacillati</taxon>
        <taxon>Actinomycetota</taxon>
        <taxon>Actinomycetes</taxon>
        <taxon>Kitasatosporales</taxon>
        <taxon>Streptomycetaceae</taxon>
        <taxon>Streptomyces</taxon>
    </lineage>
</organism>